<accession>A0A951Q8A7</accession>
<gene>
    <name evidence="1" type="ORF">KME15_08000</name>
</gene>
<evidence type="ECO:0000313" key="1">
    <source>
        <dbReference type="EMBL" id="MBW4658602.1"/>
    </source>
</evidence>
<dbReference type="Proteomes" id="UP000757435">
    <property type="component" value="Unassembled WGS sequence"/>
</dbReference>
<protein>
    <submittedName>
        <fullName evidence="1">Uncharacterized protein</fullName>
    </submittedName>
</protein>
<proteinExistence type="predicted"/>
<comment type="caution">
    <text evidence="1">The sequence shown here is derived from an EMBL/GenBank/DDBJ whole genome shotgun (WGS) entry which is preliminary data.</text>
</comment>
<evidence type="ECO:0000313" key="2">
    <source>
        <dbReference type="Proteomes" id="UP000757435"/>
    </source>
</evidence>
<name>A0A951Q8A7_9CYAN</name>
<reference evidence="1" key="1">
    <citation type="submission" date="2021-05" db="EMBL/GenBank/DDBJ databases">
        <authorList>
            <person name="Pietrasiak N."/>
            <person name="Ward R."/>
            <person name="Stajich J.E."/>
            <person name="Kurbessoian T."/>
        </authorList>
    </citation>
    <scope>NUCLEOTIDE SEQUENCE</scope>
    <source>
        <strain evidence="1">UHER 2000/2452</strain>
    </source>
</reference>
<reference evidence="1" key="2">
    <citation type="journal article" date="2022" name="Microbiol. Resour. Announc.">
        <title>Metagenome Sequencing to Explore Phylogenomics of Terrestrial Cyanobacteria.</title>
        <authorList>
            <person name="Ward R.D."/>
            <person name="Stajich J.E."/>
            <person name="Johansen J.R."/>
            <person name="Huntemann M."/>
            <person name="Clum A."/>
            <person name="Foster B."/>
            <person name="Foster B."/>
            <person name="Roux S."/>
            <person name="Palaniappan K."/>
            <person name="Varghese N."/>
            <person name="Mukherjee S."/>
            <person name="Reddy T.B.K."/>
            <person name="Daum C."/>
            <person name="Copeland A."/>
            <person name="Chen I.A."/>
            <person name="Ivanova N.N."/>
            <person name="Kyrpides N.C."/>
            <person name="Shapiro N."/>
            <person name="Eloe-Fadrosh E.A."/>
            <person name="Pietrasiak N."/>
        </authorList>
    </citation>
    <scope>NUCLEOTIDE SEQUENCE</scope>
    <source>
        <strain evidence="1">UHER 2000/2452</strain>
    </source>
</reference>
<dbReference type="AlphaFoldDB" id="A0A951Q8A7"/>
<organism evidence="1 2">
    <name type="scientific">Drouetiella hepatica Uher 2000/2452</name>
    <dbReference type="NCBI Taxonomy" id="904376"/>
    <lineage>
        <taxon>Bacteria</taxon>
        <taxon>Bacillati</taxon>
        <taxon>Cyanobacteriota</taxon>
        <taxon>Cyanophyceae</taxon>
        <taxon>Oculatellales</taxon>
        <taxon>Oculatellaceae</taxon>
        <taxon>Drouetiella</taxon>
    </lineage>
</organism>
<dbReference type="EMBL" id="JAHHHD010000006">
    <property type="protein sequence ID" value="MBW4658602.1"/>
    <property type="molecule type" value="Genomic_DNA"/>
</dbReference>
<sequence length="100" mass="10899">MTLGVSCLQGDRCTSKLGVFCLQGGYCGSELKTCCLEGDRSLLSLNLATFWVSDRKLNDLFHRQFDRSNSHVRFTPNASSCLLSCKLEAGAAPPPPIQKS</sequence>